<sequence>MATTLCCDSIFGWHKKLSQDHQSTDLSYARCMKWHQRRRLNHHCTSSSPYSPPPPMKDEYNPEAPSIFFTAGVGMLKERTRARMGDVRSREDIKGSFFCDWDTSRYPMAEAAHTVSLPPRGTIPSDPVVTVECSSTEVKPEDILLKSSNKASYSPKDLKDNSQIQVVTDTSCHCISETHVSDGVCLQPVSHQNKHTCRGSLTVHREHVLSPHRDLQEHSLLSIQRSHSDSLQIFKEATASPLYCETGQPFCQGRDQDVCAQSFPSLVCKQALPLQQSNTVTTSTRAGSSGSGSPTQPARHGFIQICEVIPESTCPKFEEAVCCNSHFHHGAVEDTFAAYCHPQPIPAPAQLLPHLVGMEENYKGQVSAGNMLGLPRLISSVSETGLDGKRLLRCCNLDCSWPAPLRPVGTQQWVDEKAKNEVGTMTTEKELRDVGVQVGQNSKEHPQHVFPEVCLVQEKTNASGKVSSKSQKSPVKEVKWDAEGMTWEVYGASVDPEELGLAIQKHLEIQIKETKGIAAKLTRQNTTTSQHSSGSTQRRKKGLLGLLLRPACCSRTTGAVD</sequence>
<dbReference type="Proteomes" id="UP001558613">
    <property type="component" value="Unassembled WGS sequence"/>
</dbReference>
<evidence type="ECO:0000256" key="1">
    <source>
        <dbReference type="ARBA" id="ARBA00002358"/>
    </source>
</evidence>
<dbReference type="InterPro" id="IPR026646">
    <property type="entry name" value="GPRIN2-like/GPRIN3"/>
</dbReference>
<proteinExistence type="predicted"/>
<accession>A0ABR3MFM4</accession>
<protein>
    <recommendedName>
        <fullName evidence="3">G protein-regulated inducer of neurite outgrowth C-terminal domain-containing protein</fullName>
    </recommendedName>
</protein>
<dbReference type="InterPro" id="IPR032745">
    <property type="entry name" value="GRIN_C"/>
</dbReference>
<dbReference type="Pfam" id="PF15235">
    <property type="entry name" value="GRIN_C"/>
    <property type="match status" value="1"/>
</dbReference>
<dbReference type="PANTHER" id="PTHR15718:SF5">
    <property type="entry name" value="G PROTEIN-REGULATED INDUCER OF NEURITE OUTGROWTH 2"/>
    <property type="match status" value="1"/>
</dbReference>
<comment type="function">
    <text evidence="1">May be involved in neurite outgrowth.</text>
</comment>
<reference evidence="4 5" key="1">
    <citation type="submission" date="2023-09" db="EMBL/GenBank/DDBJ databases">
        <authorList>
            <person name="Wang M."/>
        </authorList>
    </citation>
    <scope>NUCLEOTIDE SEQUENCE [LARGE SCALE GENOMIC DNA]</scope>
    <source>
        <strain evidence="4">GT-2023</strain>
        <tissue evidence="4">Liver</tissue>
    </source>
</reference>
<evidence type="ECO:0000313" key="4">
    <source>
        <dbReference type="EMBL" id="KAL1263086.1"/>
    </source>
</evidence>
<feature type="region of interest" description="Disordered" evidence="2">
    <location>
        <begin position="520"/>
        <end position="540"/>
    </location>
</feature>
<evidence type="ECO:0000259" key="3">
    <source>
        <dbReference type="Pfam" id="PF15235"/>
    </source>
</evidence>
<comment type="caution">
    <text evidence="4">The sequence shown here is derived from an EMBL/GenBank/DDBJ whole genome shotgun (WGS) entry which is preliminary data.</text>
</comment>
<evidence type="ECO:0000313" key="5">
    <source>
        <dbReference type="Proteomes" id="UP001558613"/>
    </source>
</evidence>
<feature type="domain" description="G protein-regulated inducer of neurite outgrowth C-terminal" evidence="3">
    <location>
        <begin position="457"/>
        <end position="556"/>
    </location>
</feature>
<feature type="compositionally biased region" description="Low complexity" evidence="2">
    <location>
        <begin position="524"/>
        <end position="536"/>
    </location>
</feature>
<evidence type="ECO:0000256" key="2">
    <source>
        <dbReference type="SAM" id="MobiDB-lite"/>
    </source>
</evidence>
<organism evidence="4 5">
    <name type="scientific">Cirrhinus molitorella</name>
    <name type="common">mud carp</name>
    <dbReference type="NCBI Taxonomy" id="172907"/>
    <lineage>
        <taxon>Eukaryota</taxon>
        <taxon>Metazoa</taxon>
        <taxon>Chordata</taxon>
        <taxon>Craniata</taxon>
        <taxon>Vertebrata</taxon>
        <taxon>Euteleostomi</taxon>
        <taxon>Actinopterygii</taxon>
        <taxon>Neopterygii</taxon>
        <taxon>Teleostei</taxon>
        <taxon>Ostariophysi</taxon>
        <taxon>Cypriniformes</taxon>
        <taxon>Cyprinidae</taxon>
        <taxon>Labeoninae</taxon>
        <taxon>Labeonini</taxon>
        <taxon>Cirrhinus</taxon>
    </lineage>
</organism>
<feature type="region of interest" description="Disordered" evidence="2">
    <location>
        <begin position="279"/>
        <end position="298"/>
    </location>
</feature>
<dbReference type="PANTHER" id="PTHR15718">
    <property type="entry name" value="G PROTEIN-REGULATED INDUCER OF NEURITE OUTGROWTH C-TERMINAL DOMAIN-CONTAINING PROTEIN"/>
    <property type="match status" value="1"/>
</dbReference>
<gene>
    <name evidence="4" type="ORF">QQF64_005825</name>
</gene>
<name>A0ABR3MFM4_9TELE</name>
<feature type="compositionally biased region" description="Low complexity" evidence="2">
    <location>
        <begin position="279"/>
        <end position="295"/>
    </location>
</feature>
<dbReference type="EMBL" id="JAYMGO010000013">
    <property type="protein sequence ID" value="KAL1263086.1"/>
    <property type="molecule type" value="Genomic_DNA"/>
</dbReference>
<keyword evidence="5" id="KW-1185">Reference proteome</keyword>